<dbReference type="Gene3D" id="1.10.645.10">
    <property type="entry name" value="Cytochrome-c3 Hydrogenase, chain B"/>
    <property type="match status" value="1"/>
</dbReference>
<reference evidence="5 6" key="1">
    <citation type="submission" date="2022-01" db="EMBL/GenBank/DDBJ databases">
        <title>Novel bile acid biosynthetic pathways are enriched in the microbiome of centenarians.</title>
        <authorList>
            <person name="Sato Y."/>
            <person name="Atarashi K."/>
            <person name="Plichta R.D."/>
            <person name="Arai Y."/>
            <person name="Sasajima S."/>
            <person name="Kearney M.S."/>
            <person name="Suda W."/>
            <person name="Takeshita K."/>
            <person name="Sasaki T."/>
            <person name="Okamoto S."/>
            <person name="Skelly N.A."/>
            <person name="Okamura Y."/>
            <person name="Vlamakis H."/>
            <person name="Li Y."/>
            <person name="Tanoue T."/>
            <person name="Takei H."/>
            <person name="Nittono H."/>
            <person name="Narushima S."/>
            <person name="Irie J."/>
            <person name="Itoh H."/>
            <person name="Moriya K."/>
            <person name="Sugiura Y."/>
            <person name="Suematsu M."/>
            <person name="Moritoki N."/>
            <person name="Shibata S."/>
            <person name="Littman R.D."/>
            <person name="Fischbach A.M."/>
            <person name="Uwamino Y."/>
            <person name="Inoue T."/>
            <person name="Honda A."/>
            <person name="Hattori M."/>
            <person name="Murai T."/>
            <person name="Xavier J.R."/>
            <person name="Hirose N."/>
            <person name="Honda K."/>
        </authorList>
    </citation>
    <scope>NUCLEOTIDE SEQUENCE [LARGE SCALE GENOMIC DNA]</scope>
    <source>
        <strain evidence="5 6">CE91-St30</strain>
    </source>
</reference>
<dbReference type="SUPFAM" id="SSF56762">
    <property type="entry name" value="HydB/Nqo4-like"/>
    <property type="match status" value="1"/>
</dbReference>
<sequence>MSKRGGNKDKRCGSTHVEVIRRQFHGALVSEEWQSEEQVTMTIRADSVPDVVQFLYYRRGGWLSVVVGNDERPINGNFALYYVLSMEEVDRCICVIRSEISPEAGAFPSVAARVPACVWGEREVRDMFGLTPIGLPDERRLVLPDDWPEGLYPLRKDSMDYRHRPELAADLENYEFLNRAEPGTTTVIPMGPLHITSDEPGHFRLFVEGEHIVDADYRMFYVHRGMEKVAETRMTYDSVPFLADRICGICGCAHSVAYAESVENSQGIAVPERAQVIRSILLEVERLHSHLLNLGLVCHFCGFDTGFMHFFRVREKAMDLAEMLTGARKTYGLNLIGGVRRDILADQSMKTIAMLAELRRETEQLVEALLSTANFESRTAGIGILDPAVARDYSPVGPTVRGSGFARDTRFDHPFDGYKRTDKVARVHDGCDVKSRTLVRVEEFFDSLDMIQSWLENTPSGPILNESWEYKPHRFAVGFTEAPRGEDLHWSMTGDNQKCYRWRAKASTYSNWPVLRSMLRGNTIADAAVIVGSIDPCYSCTDRVTVVDIGKKSQVVITKQELEDYCRDRSRSPLSGRG</sequence>
<feature type="domain" description="NADH-quinone oxidoreductase subunit D" evidence="4">
    <location>
        <begin position="302"/>
        <end position="471"/>
    </location>
</feature>
<keyword evidence="6" id="KW-1185">Reference proteome</keyword>
<dbReference type="InterPro" id="IPR001501">
    <property type="entry name" value="Ni-dep_hyd_lsu"/>
</dbReference>
<dbReference type="RefSeq" id="WP_102379238.1">
    <property type="nucleotide sequence ID" value="NZ_AP025564.1"/>
</dbReference>
<dbReference type="PANTHER" id="PTHR43485">
    <property type="entry name" value="HYDROGENASE-4 COMPONENT G"/>
    <property type="match status" value="1"/>
</dbReference>
<evidence type="ECO:0000313" key="6">
    <source>
        <dbReference type="Proteomes" id="UP001320544"/>
    </source>
</evidence>
<dbReference type="EMBL" id="AP025564">
    <property type="protein sequence ID" value="BDE95106.1"/>
    <property type="molecule type" value="Genomic_DNA"/>
</dbReference>
<feature type="domain" description="NADH:ubiquinone oxidoreductase 30kDa subunit" evidence="3">
    <location>
        <begin position="42"/>
        <end position="158"/>
    </location>
</feature>
<keyword evidence="1" id="KW-0560">Oxidoreductase</keyword>
<evidence type="ECO:0000256" key="2">
    <source>
        <dbReference type="ARBA" id="ARBA00023027"/>
    </source>
</evidence>
<dbReference type="Pfam" id="PF00374">
    <property type="entry name" value="NiFeSe_Hases"/>
    <property type="match status" value="1"/>
</dbReference>
<proteinExistence type="predicted"/>
<dbReference type="PANTHER" id="PTHR43485:SF1">
    <property type="entry name" value="FORMATE HYDROGENLYASE SUBUNIT 5-RELATED"/>
    <property type="match status" value="1"/>
</dbReference>
<feature type="domain" description="NADH-quinone oxidoreductase subunit D" evidence="4">
    <location>
        <begin position="475"/>
        <end position="543"/>
    </location>
</feature>
<dbReference type="PROSITE" id="PS00535">
    <property type="entry name" value="COMPLEX1_49K"/>
    <property type="match status" value="1"/>
</dbReference>
<keyword evidence="2" id="KW-0520">NAD</keyword>
<accession>A0ABN6MAQ9</accession>
<dbReference type="InterPro" id="IPR029014">
    <property type="entry name" value="NiFe-Hase_large"/>
</dbReference>
<name>A0ABN6MAQ9_9ACTN</name>
<dbReference type="SUPFAM" id="SSF143243">
    <property type="entry name" value="Nqo5-like"/>
    <property type="match status" value="1"/>
</dbReference>
<dbReference type="Pfam" id="PF00346">
    <property type="entry name" value="Complex1_49kDa"/>
    <property type="match status" value="2"/>
</dbReference>
<dbReference type="Pfam" id="PF00329">
    <property type="entry name" value="Complex1_30kDa"/>
    <property type="match status" value="1"/>
</dbReference>
<gene>
    <name evidence="5" type="primary">hyfG</name>
    <name evidence="5" type="ORF">CE91St30_04390</name>
</gene>
<evidence type="ECO:0000313" key="5">
    <source>
        <dbReference type="EMBL" id="BDE95106.1"/>
    </source>
</evidence>
<evidence type="ECO:0000259" key="3">
    <source>
        <dbReference type="Pfam" id="PF00329"/>
    </source>
</evidence>
<dbReference type="Gene3D" id="3.30.460.80">
    <property type="entry name" value="NADH:ubiquinone oxidoreductase, 30kDa subunit"/>
    <property type="match status" value="1"/>
</dbReference>
<dbReference type="InterPro" id="IPR001135">
    <property type="entry name" value="NADH_Q_OxRdtase_suD"/>
</dbReference>
<protein>
    <submittedName>
        <fullName evidence="5">Hydrogenase 3 large subunit</fullName>
    </submittedName>
</protein>
<organism evidence="5 6">
    <name type="scientific">Raoultibacter timonensis</name>
    <dbReference type="NCBI Taxonomy" id="1907662"/>
    <lineage>
        <taxon>Bacteria</taxon>
        <taxon>Bacillati</taxon>
        <taxon>Actinomycetota</taxon>
        <taxon>Coriobacteriia</taxon>
        <taxon>Eggerthellales</taxon>
        <taxon>Eggerthellaceae</taxon>
        <taxon>Raoultibacter</taxon>
    </lineage>
</organism>
<evidence type="ECO:0000256" key="1">
    <source>
        <dbReference type="ARBA" id="ARBA00023002"/>
    </source>
</evidence>
<dbReference type="Proteomes" id="UP001320544">
    <property type="component" value="Chromosome"/>
</dbReference>
<dbReference type="InterPro" id="IPR037232">
    <property type="entry name" value="NADH_quin_OxRdtase_su_C/D-like"/>
</dbReference>
<dbReference type="InterPro" id="IPR014029">
    <property type="entry name" value="NADH_UbQ_OxRdtase_49kDa_CS"/>
</dbReference>
<dbReference type="InterPro" id="IPR001268">
    <property type="entry name" value="NADH_UbQ_OxRdtase_30kDa_su"/>
</dbReference>
<evidence type="ECO:0000259" key="4">
    <source>
        <dbReference type="Pfam" id="PF00346"/>
    </source>
</evidence>
<dbReference type="InterPro" id="IPR052197">
    <property type="entry name" value="ComplexI_49kDa-like"/>
</dbReference>